<dbReference type="PANTHER" id="PTHR11941:SF54">
    <property type="entry name" value="ENOYL-COA HYDRATASE, MITOCHONDRIAL"/>
    <property type="match status" value="1"/>
</dbReference>
<dbReference type="PANTHER" id="PTHR11941">
    <property type="entry name" value="ENOYL-COA HYDRATASE-RELATED"/>
    <property type="match status" value="1"/>
</dbReference>
<name>A0ABN2N7E8_9PSEU</name>
<sequence>MADFEVRVTTGADHVGVVEFERGRHNFFHQPLIAALADAIEELAQDDRARAVVLCSTGRHFCAGADFGGDEDVIETINAGRHLYDEAFRLFAQPLPVVAAVQGSAIGGGLGLALAADFRVSGPGSRWAAPFSRLGLHQGFGISVTLPRAVGEQAAADLLLTGRRIDGTEAHAIGLVDRLVPDDELREAAHAHAAQLASAAPLAVRSIRATLRGDLAARVQAATNHEKAEQLRLSRTEDHREGIAADLARREPSFAAR</sequence>
<comment type="caution">
    <text evidence="3">The sequence shown here is derived from an EMBL/GenBank/DDBJ whole genome shotgun (WGS) entry which is preliminary data.</text>
</comment>
<dbReference type="EMBL" id="BAAAQK010000012">
    <property type="protein sequence ID" value="GAA1855688.1"/>
    <property type="molecule type" value="Genomic_DNA"/>
</dbReference>
<dbReference type="InterPro" id="IPR029045">
    <property type="entry name" value="ClpP/crotonase-like_dom_sf"/>
</dbReference>
<dbReference type="InterPro" id="IPR001753">
    <property type="entry name" value="Enoyl-CoA_hydra/iso"/>
</dbReference>
<dbReference type="InterPro" id="IPR018376">
    <property type="entry name" value="Enoyl-CoA_hyd/isom_CS"/>
</dbReference>
<dbReference type="Gene3D" id="3.90.226.10">
    <property type="entry name" value="2-enoyl-CoA Hydratase, Chain A, domain 1"/>
    <property type="match status" value="1"/>
</dbReference>
<dbReference type="Proteomes" id="UP001500449">
    <property type="component" value="Unassembled WGS sequence"/>
</dbReference>
<protein>
    <submittedName>
        <fullName evidence="3">Enoyl-CoA hydratase/isomerase family protein</fullName>
    </submittedName>
</protein>
<evidence type="ECO:0000256" key="2">
    <source>
        <dbReference type="RuleBase" id="RU003707"/>
    </source>
</evidence>
<comment type="similarity">
    <text evidence="1 2">Belongs to the enoyl-CoA hydratase/isomerase family.</text>
</comment>
<accession>A0ABN2N7E8</accession>
<dbReference type="RefSeq" id="WP_344418955.1">
    <property type="nucleotide sequence ID" value="NZ_BAAAQK010000012.1"/>
</dbReference>
<dbReference type="PROSITE" id="PS00166">
    <property type="entry name" value="ENOYL_COA_HYDRATASE"/>
    <property type="match status" value="1"/>
</dbReference>
<dbReference type="Pfam" id="PF00378">
    <property type="entry name" value="ECH_1"/>
    <property type="match status" value="1"/>
</dbReference>
<gene>
    <name evidence="3" type="ORF">GCM10009836_39780</name>
</gene>
<evidence type="ECO:0000313" key="3">
    <source>
        <dbReference type="EMBL" id="GAA1855688.1"/>
    </source>
</evidence>
<proteinExistence type="inferred from homology"/>
<evidence type="ECO:0000313" key="4">
    <source>
        <dbReference type="Proteomes" id="UP001500449"/>
    </source>
</evidence>
<dbReference type="SUPFAM" id="SSF52096">
    <property type="entry name" value="ClpP/crotonase"/>
    <property type="match status" value="1"/>
</dbReference>
<reference evidence="3 4" key="1">
    <citation type="journal article" date="2019" name="Int. J. Syst. Evol. Microbiol.">
        <title>The Global Catalogue of Microorganisms (GCM) 10K type strain sequencing project: providing services to taxonomists for standard genome sequencing and annotation.</title>
        <authorList>
            <consortium name="The Broad Institute Genomics Platform"/>
            <consortium name="The Broad Institute Genome Sequencing Center for Infectious Disease"/>
            <person name="Wu L."/>
            <person name="Ma J."/>
        </authorList>
    </citation>
    <scope>NUCLEOTIDE SEQUENCE [LARGE SCALE GENOMIC DNA]</scope>
    <source>
        <strain evidence="3 4">JCM 16009</strain>
    </source>
</reference>
<organism evidence="3 4">
    <name type="scientific">Pseudonocardia ailaonensis</name>
    <dbReference type="NCBI Taxonomy" id="367279"/>
    <lineage>
        <taxon>Bacteria</taxon>
        <taxon>Bacillati</taxon>
        <taxon>Actinomycetota</taxon>
        <taxon>Actinomycetes</taxon>
        <taxon>Pseudonocardiales</taxon>
        <taxon>Pseudonocardiaceae</taxon>
        <taxon>Pseudonocardia</taxon>
    </lineage>
</organism>
<evidence type="ECO:0000256" key="1">
    <source>
        <dbReference type="ARBA" id="ARBA00005254"/>
    </source>
</evidence>
<dbReference type="CDD" id="cd06558">
    <property type="entry name" value="crotonase-like"/>
    <property type="match status" value="1"/>
</dbReference>
<keyword evidence="4" id="KW-1185">Reference proteome</keyword>